<accession>A0A1D8ART2</accession>
<name>A0A1D8ART2_9BACT</name>
<keyword evidence="2" id="KW-1185">Reference proteome</keyword>
<protein>
    <submittedName>
        <fullName evidence="1">Uncharacterized protein</fullName>
    </submittedName>
</protein>
<evidence type="ECO:0000313" key="2">
    <source>
        <dbReference type="Proteomes" id="UP000095228"/>
    </source>
</evidence>
<dbReference type="PROSITE" id="PS51257">
    <property type="entry name" value="PROKAR_LIPOPROTEIN"/>
    <property type="match status" value="1"/>
</dbReference>
<reference evidence="1 2" key="1">
    <citation type="submission" date="2016-06" db="EMBL/GenBank/DDBJ databases">
        <title>Three novel species with peptidoglycan cell walls form the new genus Lacunisphaera gen. nov. in the family Opitutaceae of the verrucomicrobial subdivision 4.</title>
        <authorList>
            <person name="Rast P."/>
            <person name="Gloeckner I."/>
            <person name="Jogler M."/>
            <person name="Boedeker C."/>
            <person name="Jeske O."/>
            <person name="Wiegand S."/>
            <person name="Reinhardt R."/>
            <person name="Schumann P."/>
            <person name="Rohde M."/>
            <person name="Spring S."/>
            <person name="Gloeckner F.O."/>
            <person name="Jogler C."/>
        </authorList>
    </citation>
    <scope>NUCLEOTIDE SEQUENCE [LARGE SCALE GENOMIC DNA]</scope>
    <source>
        <strain evidence="1 2">IG16b</strain>
    </source>
</reference>
<proteinExistence type="predicted"/>
<dbReference type="EMBL" id="CP016094">
    <property type="protein sequence ID" value="AOS43608.1"/>
    <property type="molecule type" value="Genomic_DNA"/>
</dbReference>
<organism evidence="1 2">
    <name type="scientific">Lacunisphaera limnophila</name>
    <dbReference type="NCBI Taxonomy" id="1838286"/>
    <lineage>
        <taxon>Bacteria</taxon>
        <taxon>Pseudomonadati</taxon>
        <taxon>Verrucomicrobiota</taxon>
        <taxon>Opitutia</taxon>
        <taxon>Opitutales</taxon>
        <taxon>Opitutaceae</taxon>
        <taxon>Lacunisphaera</taxon>
    </lineage>
</organism>
<dbReference type="AlphaFoldDB" id="A0A1D8ART2"/>
<dbReference type="Proteomes" id="UP000095228">
    <property type="component" value="Chromosome"/>
</dbReference>
<evidence type="ECO:0000313" key="1">
    <source>
        <dbReference type="EMBL" id="AOS43608.1"/>
    </source>
</evidence>
<gene>
    <name evidence="1" type="ORF">Verru16b_00660</name>
</gene>
<dbReference type="KEGG" id="obg:Verru16b_00660"/>
<sequence>MRQPCRPFALIAVSVSLLTACNWTTFLAFRGQMRAISKFTAWDETAEGALLFREPLLSLEDLNAIGIYPEVIDAENAVLRYRRVNGPDGSSGDFDFRMKFLGGRLSALIFPQTLLEGLGRRNISGLFAMIGGSNSPGAGIDSVPKSQLVAVGLFDGTAEALGMEAAIELAPVDRRNRPIILKMKEHGRSDRYDHFHLNIRRSAE</sequence>